<gene>
    <name evidence="2" type="ORF">A2853_03250</name>
</gene>
<comment type="caution">
    <text evidence="2">The sequence shown here is derived from an EMBL/GenBank/DDBJ whole genome shotgun (WGS) entry which is preliminary data.</text>
</comment>
<dbReference type="AlphaFoldDB" id="A0A1F6D8Z9"/>
<keyword evidence="1" id="KW-0812">Transmembrane</keyword>
<dbReference type="Proteomes" id="UP000177958">
    <property type="component" value="Unassembled WGS sequence"/>
</dbReference>
<reference evidence="2 3" key="1">
    <citation type="journal article" date="2016" name="Nat. Commun.">
        <title>Thousands of microbial genomes shed light on interconnected biogeochemical processes in an aquifer system.</title>
        <authorList>
            <person name="Anantharaman K."/>
            <person name="Brown C.T."/>
            <person name="Hug L.A."/>
            <person name="Sharon I."/>
            <person name="Castelle C.J."/>
            <person name="Probst A.J."/>
            <person name="Thomas B.C."/>
            <person name="Singh A."/>
            <person name="Wilkins M.J."/>
            <person name="Karaoz U."/>
            <person name="Brodie E.L."/>
            <person name="Williams K.H."/>
            <person name="Hubbard S.S."/>
            <person name="Banfield J.F."/>
        </authorList>
    </citation>
    <scope>NUCLEOTIDE SEQUENCE [LARGE SCALE GENOMIC DNA]</scope>
</reference>
<protein>
    <submittedName>
        <fullName evidence="2">Uncharacterized protein</fullName>
    </submittedName>
</protein>
<keyword evidence="1" id="KW-0472">Membrane</keyword>
<name>A0A1F6D8Z9_9BACT</name>
<organism evidence="2 3">
    <name type="scientific">Candidatus Kaiserbacteria bacterium RIFCSPHIGHO2_01_FULL_55_17</name>
    <dbReference type="NCBI Taxonomy" id="1798484"/>
    <lineage>
        <taxon>Bacteria</taxon>
        <taxon>Candidatus Kaiseribacteriota</taxon>
    </lineage>
</organism>
<evidence type="ECO:0000256" key="1">
    <source>
        <dbReference type="SAM" id="Phobius"/>
    </source>
</evidence>
<proteinExistence type="predicted"/>
<feature type="transmembrane region" description="Helical" evidence="1">
    <location>
        <begin position="21"/>
        <end position="45"/>
    </location>
</feature>
<evidence type="ECO:0000313" key="2">
    <source>
        <dbReference type="EMBL" id="OGG57919.1"/>
    </source>
</evidence>
<evidence type="ECO:0000313" key="3">
    <source>
        <dbReference type="Proteomes" id="UP000177958"/>
    </source>
</evidence>
<accession>A0A1F6D8Z9</accession>
<sequence>MTNLLSPQALREAQHFHRDRFILVGSVVSILCSTIALLALAPAYITVRTGDVVGTSVSPSPTLSGNTDREDLARARTLLVELQPLVSSTSSVLTTFDVALGARPSGITVSKIRYARGEPATIVIEGASRSREDINTYRTTLASDTRFSSVSVPIGALAGIEDGHFTMTLTSTF</sequence>
<dbReference type="EMBL" id="MFKX01000008">
    <property type="protein sequence ID" value="OGG57919.1"/>
    <property type="molecule type" value="Genomic_DNA"/>
</dbReference>
<keyword evidence="1" id="KW-1133">Transmembrane helix</keyword>